<sequence length="345" mass="36549">MTARPIGYYVHHHGAGHLTRARVIRDATNLPVTMLGSRIGAEGIALPDDRLDEGFDGRDHAADRPKVLHYAPLDHDGIRSRVARIAQWIEHARPALMIVDVSVEVAMLARLASVPVLNVRLSGRRDDPAHLEAFRGAQALIAPFAREIEHPTTPEWVCAKTFYAPGLTDAAPVQSTASGGVLVILGEGGTSLTAQAIAEAASACPQHQWRVVGNMSAPPACPTNLVFAGWCESVGNEVANASVVVGAAGNGVVGLVMASDRPFVCIPEPRPFGEQHATASGLQLAGAAIIHPSWPDAQDWPAIIASALALDPAVRRTMYDPQAASKLARWLEEQASARGTQEMAA</sequence>
<dbReference type="Gene3D" id="3.40.50.2000">
    <property type="entry name" value="Glycogen Phosphorylase B"/>
    <property type="match status" value="1"/>
</dbReference>
<comment type="caution">
    <text evidence="1">The sequence shown here is derived from an EMBL/GenBank/DDBJ whole genome shotgun (WGS) entry which is preliminary data.</text>
</comment>
<dbReference type="RefSeq" id="WP_188514362.1">
    <property type="nucleotide sequence ID" value="NZ_BMGD01000003.1"/>
</dbReference>
<dbReference type="EMBL" id="BMGD01000003">
    <property type="protein sequence ID" value="GGB65750.1"/>
    <property type="molecule type" value="Genomic_DNA"/>
</dbReference>
<accession>A0ABQ1JGE5</accession>
<dbReference type="SUPFAM" id="SSF53756">
    <property type="entry name" value="UDP-Glycosyltransferase/glycogen phosphorylase"/>
    <property type="match status" value="1"/>
</dbReference>
<organism evidence="1 2">
    <name type="scientific">Blastomonas aquatica</name>
    <dbReference type="NCBI Taxonomy" id="1510276"/>
    <lineage>
        <taxon>Bacteria</taxon>
        <taxon>Pseudomonadati</taxon>
        <taxon>Pseudomonadota</taxon>
        <taxon>Alphaproteobacteria</taxon>
        <taxon>Sphingomonadales</taxon>
        <taxon>Sphingomonadaceae</taxon>
        <taxon>Blastomonas</taxon>
    </lineage>
</organism>
<evidence type="ECO:0000313" key="1">
    <source>
        <dbReference type="EMBL" id="GGB65750.1"/>
    </source>
</evidence>
<reference evidence="2" key="1">
    <citation type="journal article" date="2019" name="Int. J. Syst. Evol. Microbiol.">
        <title>The Global Catalogue of Microorganisms (GCM) 10K type strain sequencing project: providing services to taxonomists for standard genome sequencing and annotation.</title>
        <authorList>
            <consortium name="The Broad Institute Genomics Platform"/>
            <consortium name="The Broad Institute Genome Sequencing Center for Infectious Disease"/>
            <person name="Wu L."/>
            <person name="Ma J."/>
        </authorList>
    </citation>
    <scope>NUCLEOTIDE SEQUENCE [LARGE SCALE GENOMIC DNA]</scope>
    <source>
        <strain evidence="2">CGMCC 1.12851</strain>
    </source>
</reference>
<dbReference type="Proteomes" id="UP000614261">
    <property type="component" value="Unassembled WGS sequence"/>
</dbReference>
<protein>
    <recommendedName>
        <fullName evidence="3">Glycosyltransferase</fullName>
    </recommendedName>
</protein>
<keyword evidence="2" id="KW-1185">Reference proteome</keyword>
<name>A0ABQ1JGE5_9SPHN</name>
<gene>
    <name evidence="1" type="ORF">GCM10010833_21160</name>
</gene>
<evidence type="ECO:0000313" key="2">
    <source>
        <dbReference type="Proteomes" id="UP000614261"/>
    </source>
</evidence>
<evidence type="ECO:0008006" key="3">
    <source>
        <dbReference type="Google" id="ProtNLM"/>
    </source>
</evidence>
<proteinExistence type="predicted"/>